<organism evidence="1 2">
    <name type="scientific">Planotetraspora mira</name>
    <dbReference type="NCBI Taxonomy" id="58121"/>
    <lineage>
        <taxon>Bacteria</taxon>
        <taxon>Bacillati</taxon>
        <taxon>Actinomycetota</taxon>
        <taxon>Actinomycetes</taxon>
        <taxon>Streptosporangiales</taxon>
        <taxon>Streptosporangiaceae</taxon>
        <taxon>Planotetraspora</taxon>
    </lineage>
</organism>
<accession>A0A8J3U7S8</accession>
<comment type="caution">
    <text evidence="1">The sequence shown here is derived from an EMBL/GenBank/DDBJ whole genome shotgun (WGS) entry which is preliminary data.</text>
</comment>
<proteinExistence type="predicted"/>
<protein>
    <submittedName>
        <fullName evidence="1">Uncharacterized protein</fullName>
    </submittedName>
</protein>
<reference evidence="1 2" key="1">
    <citation type="submission" date="2021-01" db="EMBL/GenBank/DDBJ databases">
        <title>Whole genome shotgun sequence of Planotetraspora mira NBRC 15435.</title>
        <authorList>
            <person name="Komaki H."/>
            <person name="Tamura T."/>
        </authorList>
    </citation>
    <scope>NUCLEOTIDE SEQUENCE [LARGE SCALE GENOMIC DNA]</scope>
    <source>
        <strain evidence="1 2">NBRC 15435</strain>
    </source>
</reference>
<dbReference type="AlphaFoldDB" id="A0A8J3U7S8"/>
<evidence type="ECO:0000313" key="1">
    <source>
        <dbReference type="EMBL" id="GII34155.1"/>
    </source>
</evidence>
<dbReference type="Proteomes" id="UP000650628">
    <property type="component" value="Unassembled WGS sequence"/>
</dbReference>
<sequence>MVKRLAQGQVREITVYLLDLAVQRVLDLVITVECLQGGPLLDREDGRDGTPLLYLVETAQTFRFDVEPPIGANEWVVRMWRRHCNAVQE</sequence>
<evidence type="ECO:0000313" key="2">
    <source>
        <dbReference type="Proteomes" id="UP000650628"/>
    </source>
</evidence>
<name>A0A8J3U7S8_9ACTN</name>
<dbReference type="EMBL" id="BOOO01000047">
    <property type="protein sequence ID" value="GII34155.1"/>
    <property type="molecule type" value="Genomic_DNA"/>
</dbReference>
<keyword evidence="2" id="KW-1185">Reference proteome</keyword>
<gene>
    <name evidence="1" type="ORF">Pmi06nite_75970</name>
</gene>